<proteinExistence type="predicted"/>
<dbReference type="InterPro" id="IPR025329">
    <property type="entry name" value="DUF4235"/>
</dbReference>
<keyword evidence="1" id="KW-0812">Transmembrane</keyword>
<dbReference type="AlphaFoldDB" id="A0A2W5WMD7"/>
<dbReference type="Proteomes" id="UP000248783">
    <property type="component" value="Unassembled WGS sequence"/>
</dbReference>
<keyword evidence="1" id="KW-0472">Membrane</keyword>
<comment type="caution">
    <text evidence="2">The sequence shown here is derived from an EMBL/GenBank/DDBJ whole genome shotgun (WGS) entry which is preliminary data.</text>
</comment>
<organism evidence="2 3">
    <name type="scientific">Xylanimonas oleitrophica</name>
    <dbReference type="NCBI Taxonomy" id="2607479"/>
    <lineage>
        <taxon>Bacteria</taxon>
        <taxon>Bacillati</taxon>
        <taxon>Actinomycetota</taxon>
        <taxon>Actinomycetes</taxon>
        <taxon>Micrococcales</taxon>
        <taxon>Promicromonosporaceae</taxon>
        <taxon>Xylanimonas</taxon>
    </lineage>
</organism>
<name>A0A2W5WMD7_9MICO</name>
<protein>
    <recommendedName>
        <fullName evidence="4">DUF4235 domain-containing protein</fullName>
    </recommendedName>
</protein>
<keyword evidence="1" id="KW-1133">Transmembrane helix</keyword>
<dbReference type="Pfam" id="PF14019">
    <property type="entry name" value="DUF4235"/>
    <property type="match status" value="1"/>
</dbReference>
<reference evidence="2 3" key="1">
    <citation type="submission" date="2018-06" db="EMBL/GenBank/DDBJ databases">
        <title>Whole genome sequencing of a novel hydrocarbon degrading bacterial strain, PW21 isolated from oil contaminated produced water sample.</title>
        <authorList>
            <person name="Nagkirti P."/>
            <person name="Shaikh A."/>
            <person name="Gowdaman V."/>
            <person name="Engineer A.E."/>
            <person name="Dagar S."/>
            <person name="Dhakephalkar P.K."/>
        </authorList>
    </citation>
    <scope>NUCLEOTIDE SEQUENCE [LARGE SCALE GENOMIC DNA]</scope>
    <source>
        <strain evidence="2 3">PW21</strain>
    </source>
</reference>
<evidence type="ECO:0000256" key="1">
    <source>
        <dbReference type="SAM" id="Phobius"/>
    </source>
</evidence>
<accession>A0A2W5WMD7</accession>
<gene>
    <name evidence="2" type="ORF">DNL40_13300</name>
</gene>
<evidence type="ECO:0000313" key="2">
    <source>
        <dbReference type="EMBL" id="PZR52172.1"/>
    </source>
</evidence>
<feature type="transmembrane region" description="Helical" evidence="1">
    <location>
        <begin position="21"/>
        <end position="41"/>
    </location>
</feature>
<evidence type="ECO:0008006" key="4">
    <source>
        <dbReference type="Google" id="ProtNLM"/>
    </source>
</evidence>
<dbReference type="RefSeq" id="WP_111251735.1">
    <property type="nucleotide sequence ID" value="NZ_QKWH01000012.1"/>
</dbReference>
<keyword evidence="3" id="KW-1185">Reference proteome</keyword>
<dbReference type="EMBL" id="QKWH01000012">
    <property type="protein sequence ID" value="PZR52172.1"/>
    <property type="molecule type" value="Genomic_DNA"/>
</dbReference>
<evidence type="ECO:0000313" key="3">
    <source>
        <dbReference type="Proteomes" id="UP000248783"/>
    </source>
</evidence>
<sequence length="101" mass="10951">MNDARQPAKSSTSAKILYRPFGLVSSMVGGLVAGAVFRQVYKRVVPGHRTQAPKPLESEYSMREVLLGSLLQGAVFSVVKALIDRGGARVFQRMTGEWPGS</sequence>